<keyword evidence="4 6" id="KW-1133">Transmembrane helix</keyword>
<dbReference type="InterPro" id="IPR020846">
    <property type="entry name" value="MFS_dom"/>
</dbReference>
<feature type="transmembrane region" description="Helical" evidence="6">
    <location>
        <begin position="298"/>
        <end position="315"/>
    </location>
</feature>
<feature type="transmembrane region" description="Helical" evidence="6">
    <location>
        <begin position="399"/>
        <end position="417"/>
    </location>
</feature>
<feature type="transmembrane region" description="Helical" evidence="6">
    <location>
        <begin position="172"/>
        <end position="193"/>
    </location>
</feature>
<dbReference type="Pfam" id="PF07690">
    <property type="entry name" value="MFS_1"/>
    <property type="match status" value="1"/>
</dbReference>
<feature type="transmembrane region" description="Helical" evidence="6">
    <location>
        <begin position="268"/>
        <end position="292"/>
    </location>
</feature>
<feature type="transmembrane region" description="Helical" evidence="6">
    <location>
        <begin position="327"/>
        <end position="348"/>
    </location>
</feature>
<dbReference type="PROSITE" id="PS50850">
    <property type="entry name" value="MFS"/>
    <property type="match status" value="1"/>
</dbReference>
<reference evidence="9" key="1">
    <citation type="journal article" date="2019" name="Int. J. Syst. Evol. Microbiol.">
        <title>The Global Catalogue of Microorganisms (GCM) 10K type strain sequencing project: providing services to taxonomists for standard genome sequencing and annotation.</title>
        <authorList>
            <consortium name="The Broad Institute Genomics Platform"/>
            <consortium name="The Broad Institute Genome Sequencing Center for Infectious Disease"/>
            <person name="Wu L."/>
            <person name="Ma J."/>
        </authorList>
    </citation>
    <scope>NUCLEOTIDE SEQUENCE [LARGE SCALE GENOMIC DNA]</scope>
    <source>
        <strain evidence="9">PCU 280</strain>
    </source>
</reference>
<evidence type="ECO:0000256" key="2">
    <source>
        <dbReference type="ARBA" id="ARBA00022448"/>
    </source>
</evidence>
<evidence type="ECO:0000313" key="9">
    <source>
        <dbReference type="Proteomes" id="UP001596233"/>
    </source>
</evidence>
<dbReference type="InterPro" id="IPR052714">
    <property type="entry name" value="MFS_Exporter"/>
</dbReference>
<comment type="subcellular location">
    <subcellularLocation>
        <location evidence="1">Cell membrane</location>
        <topology evidence="1">Multi-pass membrane protein</topology>
    </subcellularLocation>
</comment>
<dbReference type="CDD" id="cd17489">
    <property type="entry name" value="MFS_YfcJ_like"/>
    <property type="match status" value="1"/>
</dbReference>
<dbReference type="Gene3D" id="1.20.1250.20">
    <property type="entry name" value="MFS general substrate transporter like domains"/>
    <property type="match status" value="1"/>
</dbReference>
<keyword evidence="5 6" id="KW-0472">Membrane</keyword>
<dbReference type="SUPFAM" id="SSF103473">
    <property type="entry name" value="MFS general substrate transporter"/>
    <property type="match status" value="1"/>
</dbReference>
<feature type="transmembrane region" description="Helical" evidence="6">
    <location>
        <begin position="86"/>
        <end position="103"/>
    </location>
</feature>
<name>A0ABW1V3W4_9BACL</name>
<feature type="transmembrane region" description="Helical" evidence="6">
    <location>
        <begin position="115"/>
        <end position="132"/>
    </location>
</feature>
<feature type="transmembrane region" description="Helical" evidence="6">
    <location>
        <begin position="423"/>
        <end position="440"/>
    </location>
</feature>
<feature type="domain" description="Major facilitator superfamily (MFS) profile" evidence="7">
    <location>
        <begin position="19"/>
        <end position="443"/>
    </location>
</feature>
<comment type="caution">
    <text evidence="8">The sequence shown here is derived from an EMBL/GenBank/DDBJ whole genome shotgun (WGS) entry which is preliminary data.</text>
</comment>
<evidence type="ECO:0000256" key="6">
    <source>
        <dbReference type="SAM" id="Phobius"/>
    </source>
</evidence>
<evidence type="ECO:0000256" key="3">
    <source>
        <dbReference type="ARBA" id="ARBA00022692"/>
    </source>
</evidence>
<protein>
    <submittedName>
        <fullName evidence="8">MFS transporter</fullName>
    </submittedName>
</protein>
<accession>A0ABW1V3W4</accession>
<keyword evidence="2" id="KW-0813">Transport</keyword>
<dbReference type="InterPro" id="IPR036259">
    <property type="entry name" value="MFS_trans_sf"/>
</dbReference>
<feature type="transmembrane region" description="Helical" evidence="6">
    <location>
        <begin position="144"/>
        <end position="166"/>
    </location>
</feature>
<sequence length="452" mass="49364">MNVSEQEQGLQKPALWTKPFIALTLASFLLFLNLQMLLSSFSMHIKSNLYGGDMHVSLATSAFAITAIVARLLTSKWIRRWSKEKVLTIGLVVASASTLLASLPNTVEPLLLTRAIYGLGFGIGSTIIPTLVSQIIPPKRMGEGIGYFGLSTSLAMSIGPATGMSIMKEFGFTTLAIFGAGAVLCMFPMLFLAGAYRFRRTRNVTVSGQAEQAEQAERAEKAQISAQSKQFSARASTSSNAKAAGVSISEKAHQKQLHEQRSLWRFQFVFPAVMNVLISITYSGILSFIAVYGEELRLSQVGLFFMFNALTVLLVRPIAGKLFDRKGPMLVLIPAALFVISSLLVLSFTTNMKLLIVSALLYGLGFGAIQPTLQAWMLRSASKEEYGAVNGMFYNSTDVGISFGALLLGMLVTFTSYDMMYRLSSICMVIFLLAIVGLVWKQRKARLSRLEG</sequence>
<proteinExistence type="predicted"/>
<keyword evidence="3 6" id="KW-0812">Transmembrane</keyword>
<dbReference type="PANTHER" id="PTHR23531:SF2">
    <property type="entry name" value="PERMEASE"/>
    <property type="match status" value="1"/>
</dbReference>
<evidence type="ECO:0000259" key="7">
    <source>
        <dbReference type="PROSITE" id="PS50850"/>
    </source>
</evidence>
<evidence type="ECO:0000256" key="5">
    <source>
        <dbReference type="ARBA" id="ARBA00023136"/>
    </source>
</evidence>
<evidence type="ECO:0000313" key="8">
    <source>
        <dbReference type="EMBL" id="MFC6333487.1"/>
    </source>
</evidence>
<gene>
    <name evidence="8" type="ORF">ACFP56_12730</name>
</gene>
<dbReference type="InterPro" id="IPR011701">
    <property type="entry name" value="MFS"/>
</dbReference>
<feature type="transmembrane region" description="Helical" evidence="6">
    <location>
        <begin position="354"/>
        <end position="378"/>
    </location>
</feature>
<dbReference type="RefSeq" id="WP_379235014.1">
    <property type="nucleotide sequence ID" value="NZ_JBHSTE010000004.1"/>
</dbReference>
<dbReference type="Proteomes" id="UP001596233">
    <property type="component" value="Unassembled WGS sequence"/>
</dbReference>
<feature type="transmembrane region" description="Helical" evidence="6">
    <location>
        <begin position="20"/>
        <end position="42"/>
    </location>
</feature>
<dbReference type="EMBL" id="JBHSTE010000004">
    <property type="protein sequence ID" value="MFC6333487.1"/>
    <property type="molecule type" value="Genomic_DNA"/>
</dbReference>
<keyword evidence="9" id="KW-1185">Reference proteome</keyword>
<dbReference type="PANTHER" id="PTHR23531">
    <property type="entry name" value="QUINOLENE RESISTANCE PROTEIN NORA"/>
    <property type="match status" value="1"/>
</dbReference>
<organism evidence="8 9">
    <name type="scientific">Paenibacillus septentrionalis</name>
    <dbReference type="NCBI Taxonomy" id="429342"/>
    <lineage>
        <taxon>Bacteria</taxon>
        <taxon>Bacillati</taxon>
        <taxon>Bacillota</taxon>
        <taxon>Bacilli</taxon>
        <taxon>Bacillales</taxon>
        <taxon>Paenibacillaceae</taxon>
        <taxon>Paenibacillus</taxon>
    </lineage>
</organism>
<evidence type="ECO:0000256" key="4">
    <source>
        <dbReference type="ARBA" id="ARBA00022989"/>
    </source>
</evidence>
<evidence type="ECO:0000256" key="1">
    <source>
        <dbReference type="ARBA" id="ARBA00004651"/>
    </source>
</evidence>
<feature type="transmembrane region" description="Helical" evidence="6">
    <location>
        <begin position="54"/>
        <end position="74"/>
    </location>
</feature>